<gene>
    <name evidence="1" type="ordered locus">CLL_A2816</name>
</gene>
<dbReference type="KEGG" id="cbk:CLL_A2816"/>
<dbReference type="EMBL" id="CP001056">
    <property type="protein sequence ID" value="ACD22041.1"/>
    <property type="molecule type" value="Genomic_DNA"/>
</dbReference>
<sequence>MIVLIEWFSDCWDKIKSSVILSTYIMPHDSNILFDLRNKSWAKMGEQYN</sequence>
<reference evidence="1" key="2">
    <citation type="submission" date="2009-08" db="EMBL/GenBank/DDBJ databases">
        <authorList>
            <person name="Shrivastava S."/>
            <person name="Brinkac L.M."/>
            <person name="Dodson R.J."/>
            <person name="Harkins D.M."/>
            <person name="Durkin A.S."/>
            <person name="Sutton G."/>
        </authorList>
    </citation>
    <scope>NUCLEOTIDE SEQUENCE</scope>
    <source>
        <strain evidence="1">Eklund 17B</strain>
    </source>
</reference>
<organism evidence="1">
    <name type="scientific">Clostridium botulinum (strain Eklund 17B / Type B)</name>
    <dbReference type="NCBI Taxonomy" id="935198"/>
    <lineage>
        <taxon>Bacteria</taxon>
        <taxon>Bacillati</taxon>
        <taxon>Bacillota</taxon>
        <taxon>Clostridia</taxon>
        <taxon>Eubacteriales</taxon>
        <taxon>Clostridiaceae</taxon>
        <taxon>Clostridium</taxon>
    </lineage>
</organism>
<evidence type="ECO:0000313" key="1">
    <source>
        <dbReference type="EMBL" id="ACD22041.1"/>
    </source>
</evidence>
<reference evidence="1" key="1">
    <citation type="submission" date="2009-06" db="EMBL/GenBank/DDBJ databases">
        <authorList>
            <consortium name="US DOE Joint Genome Institute (JGI-PGF)"/>
            <person name="Lucas S."/>
            <person name="Copeland A."/>
            <person name="Lapidus A."/>
            <person name="Glavina del Rio T."/>
            <person name="Dalin E."/>
            <person name="Tice H."/>
            <person name="Bruce D."/>
            <person name="Goodwin L."/>
            <person name="Pitluck S."/>
            <person name="Kyrpides N."/>
            <person name="Mavromatis K."/>
            <person name="Ivanova N."/>
            <person name="Saunders E."/>
            <person name="Brettin T."/>
            <person name="Detter J.C."/>
            <person name="Han C."/>
            <person name="Larimer F."/>
            <person name="Land M."/>
            <person name="Hauser L."/>
            <person name="Markowitz V."/>
            <person name="Cheng J.-F."/>
            <person name="Hugenholtz P."/>
            <person name="Woyke T."/>
            <person name="Wu D."/>
            <person name="Gronow S."/>
            <person name="Klenk H.-P."/>
            <person name="Eisen J.A."/>
        </authorList>
    </citation>
    <scope>NUCLEOTIDE SEQUENCE</scope>
    <source>
        <strain evidence="1">Eklund 17B</strain>
    </source>
</reference>
<proteinExistence type="predicted"/>
<name>B2TP46_CLOBB</name>
<protein>
    <submittedName>
        <fullName evidence="1">Uncharacterized protein</fullName>
    </submittedName>
</protein>
<dbReference type="AlphaFoldDB" id="B2TP46"/>
<accession>B2TP46</accession>
<dbReference type="HOGENOM" id="CLU_3133993_0_0_9"/>